<comment type="similarity">
    <text evidence="1 7">Belongs to the DeoC/FbaB aldolase family. DeoC type 1 subfamily.</text>
</comment>
<evidence type="ECO:0000313" key="9">
    <source>
        <dbReference type="Proteomes" id="UP000560081"/>
    </source>
</evidence>
<evidence type="ECO:0000313" key="8">
    <source>
        <dbReference type="EMBL" id="MBB4883265.1"/>
    </source>
</evidence>
<dbReference type="GO" id="GO:0009264">
    <property type="term" value="P:deoxyribonucleotide catabolic process"/>
    <property type="evidence" value="ECO:0007669"/>
    <property type="project" value="UniProtKB-UniRule"/>
</dbReference>
<dbReference type="InterPro" id="IPR011343">
    <property type="entry name" value="DeoC"/>
</dbReference>
<keyword evidence="3 7" id="KW-0456">Lyase</keyword>
<name>A0A4Y8X2W6_9MICC</name>
<sequence>MTDSAPQLSTAELARYIDHTLLRPEASREDILNVVAEAREAQVKSVCVNPRWVREVHTALEGSDVLTCTVIGFPLGASSSAVKAFETTQAIADGADEVDMVIDIAAARAGDRARLEEDIDAVVQAAHASGPTGEGGALVKVIVETALLDDDAIVLACEAAVAAGADFVKTSTGFSTAGATAEHVALMRATVGPEIGVKASGGVRSRQDALTMIQAGATRIGASSALAILGDD</sequence>
<dbReference type="Proteomes" id="UP000560081">
    <property type="component" value="Unassembled WGS sequence"/>
</dbReference>
<reference evidence="8 9" key="1">
    <citation type="submission" date="2020-08" db="EMBL/GenBank/DDBJ databases">
        <title>Sequencing the genomes of 1000 actinobacteria strains.</title>
        <authorList>
            <person name="Klenk H.-P."/>
        </authorList>
    </citation>
    <scope>NUCLEOTIDE SEQUENCE [LARGE SCALE GENOMIC DNA]</scope>
    <source>
        <strain evidence="8 9">DSM 19079</strain>
    </source>
</reference>
<dbReference type="Gene3D" id="3.20.20.70">
    <property type="entry name" value="Aldolase class I"/>
    <property type="match status" value="1"/>
</dbReference>
<keyword evidence="4 7" id="KW-0704">Schiff base</keyword>
<comment type="pathway">
    <text evidence="7">Carbohydrate degradation; 2-deoxy-D-ribose 1-phosphate degradation; D-glyceraldehyde 3-phosphate and acetaldehyde from 2-deoxy-alpha-D-ribose 1-phosphate: step 2/2.</text>
</comment>
<feature type="active site" description="Proton donor/acceptor" evidence="7">
    <location>
        <position position="99"/>
    </location>
</feature>
<protein>
    <recommendedName>
        <fullName evidence="7">Deoxyribose-phosphate aldolase</fullName>
        <shortName evidence="7">DERA</shortName>
        <ecNumber evidence="7">4.1.2.4</ecNumber>
    </recommendedName>
    <alternativeName>
        <fullName evidence="7">2-deoxy-D-ribose 5-phosphate aldolase</fullName>
    </alternativeName>
    <alternativeName>
        <fullName evidence="7">Phosphodeoxyriboaldolase</fullName>
        <shortName evidence="7">Deoxyriboaldolase</shortName>
    </alternativeName>
</protein>
<feature type="active site" description="Schiff-base intermediate with acetaldehyde" evidence="7">
    <location>
        <position position="169"/>
    </location>
</feature>
<dbReference type="EC" id="4.1.2.4" evidence="7"/>
<dbReference type="SMART" id="SM01133">
    <property type="entry name" value="DeoC"/>
    <property type="match status" value="1"/>
</dbReference>
<keyword evidence="2 7" id="KW-0963">Cytoplasm</keyword>
<accession>A0A4Y8X2W6</accession>
<comment type="caution">
    <text evidence="8">The sequence shown here is derived from an EMBL/GenBank/DDBJ whole genome shotgun (WGS) entry which is preliminary data.</text>
</comment>
<keyword evidence="9" id="KW-1185">Reference proteome</keyword>
<comment type="catalytic activity">
    <reaction evidence="5 7">
        <text>2-deoxy-D-ribose 5-phosphate = D-glyceraldehyde 3-phosphate + acetaldehyde</text>
        <dbReference type="Rhea" id="RHEA:12821"/>
        <dbReference type="ChEBI" id="CHEBI:15343"/>
        <dbReference type="ChEBI" id="CHEBI:59776"/>
        <dbReference type="ChEBI" id="CHEBI:62877"/>
        <dbReference type="EC" id="4.1.2.4"/>
    </reaction>
</comment>
<dbReference type="RefSeq" id="WP_135029064.1">
    <property type="nucleotide sequence ID" value="NZ_BMLA01000002.1"/>
</dbReference>
<dbReference type="InterPro" id="IPR013785">
    <property type="entry name" value="Aldolase_TIM"/>
</dbReference>
<dbReference type="NCBIfam" id="TIGR00126">
    <property type="entry name" value="deoC"/>
    <property type="match status" value="1"/>
</dbReference>
<evidence type="ECO:0000256" key="5">
    <source>
        <dbReference type="ARBA" id="ARBA00048791"/>
    </source>
</evidence>
<dbReference type="GO" id="GO:0006018">
    <property type="term" value="P:2-deoxyribose 1-phosphate catabolic process"/>
    <property type="evidence" value="ECO:0007669"/>
    <property type="project" value="UniProtKB-UniRule"/>
</dbReference>
<dbReference type="SUPFAM" id="SSF51569">
    <property type="entry name" value="Aldolase"/>
    <property type="match status" value="1"/>
</dbReference>
<dbReference type="Pfam" id="PF01791">
    <property type="entry name" value="DeoC"/>
    <property type="match status" value="1"/>
</dbReference>
<evidence type="ECO:0000256" key="2">
    <source>
        <dbReference type="ARBA" id="ARBA00022490"/>
    </source>
</evidence>
<dbReference type="PANTHER" id="PTHR10889:SF1">
    <property type="entry name" value="DEOXYRIBOSE-PHOSPHATE ALDOLASE"/>
    <property type="match status" value="1"/>
</dbReference>
<dbReference type="InterPro" id="IPR002915">
    <property type="entry name" value="DeoC/FbaB/LacD_aldolase"/>
</dbReference>
<evidence type="ECO:0000256" key="3">
    <source>
        <dbReference type="ARBA" id="ARBA00023239"/>
    </source>
</evidence>
<dbReference type="InterPro" id="IPR028581">
    <property type="entry name" value="DeoC_typeI"/>
</dbReference>
<comment type="function">
    <text evidence="6 7">Catalyzes a reversible aldol reaction between acetaldehyde and D-glyceraldehyde 3-phosphate to generate 2-deoxy-D-ribose 5-phosphate.</text>
</comment>
<dbReference type="EMBL" id="JACHMC010000001">
    <property type="protein sequence ID" value="MBB4883265.1"/>
    <property type="molecule type" value="Genomic_DNA"/>
</dbReference>
<gene>
    <name evidence="7" type="primary">deoC</name>
    <name evidence="8" type="ORF">BJ976_001616</name>
</gene>
<dbReference type="GO" id="GO:0004139">
    <property type="term" value="F:deoxyribose-phosphate aldolase activity"/>
    <property type="evidence" value="ECO:0007669"/>
    <property type="project" value="UniProtKB-UniRule"/>
</dbReference>
<dbReference type="OrthoDB" id="6579831at2"/>
<dbReference type="FunFam" id="3.20.20.70:FF:000044">
    <property type="entry name" value="Deoxyribose-phosphate aldolase"/>
    <property type="match status" value="1"/>
</dbReference>
<proteinExistence type="inferred from homology"/>
<dbReference type="CDD" id="cd00959">
    <property type="entry name" value="DeoC"/>
    <property type="match status" value="1"/>
</dbReference>
<evidence type="ECO:0000256" key="7">
    <source>
        <dbReference type="HAMAP-Rule" id="MF_00114"/>
    </source>
</evidence>
<dbReference type="AlphaFoldDB" id="A0A4Y8X2W6"/>
<dbReference type="PIRSF" id="PIRSF001357">
    <property type="entry name" value="DeoC"/>
    <property type="match status" value="1"/>
</dbReference>
<organism evidence="8 9">
    <name type="scientific">Micrococcus flavus</name>
    <dbReference type="NCBI Taxonomy" id="384602"/>
    <lineage>
        <taxon>Bacteria</taxon>
        <taxon>Bacillati</taxon>
        <taxon>Actinomycetota</taxon>
        <taxon>Actinomycetes</taxon>
        <taxon>Micrococcales</taxon>
        <taxon>Micrococcaceae</taxon>
        <taxon>Micrococcus</taxon>
    </lineage>
</organism>
<dbReference type="GO" id="GO:0016052">
    <property type="term" value="P:carbohydrate catabolic process"/>
    <property type="evidence" value="ECO:0007669"/>
    <property type="project" value="TreeGrafter"/>
</dbReference>
<comment type="subcellular location">
    <subcellularLocation>
        <location evidence="7">Cytoplasm</location>
    </subcellularLocation>
</comment>
<dbReference type="UniPathway" id="UPA00002">
    <property type="reaction ID" value="UER00468"/>
</dbReference>
<dbReference type="GO" id="GO:0005737">
    <property type="term" value="C:cytoplasm"/>
    <property type="evidence" value="ECO:0007669"/>
    <property type="project" value="UniProtKB-SubCell"/>
</dbReference>
<evidence type="ECO:0000256" key="6">
    <source>
        <dbReference type="ARBA" id="ARBA00056337"/>
    </source>
</evidence>
<evidence type="ECO:0000256" key="1">
    <source>
        <dbReference type="ARBA" id="ARBA00010936"/>
    </source>
</evidence>
<dbReference type="PANTHER" id="PTHR10889">
    <property type="entry name" value="DEOXYRIBOSE-PHOSPHATE ALDOLASE"/>
    <property type="match status" value="1"/>
</dbReference>
<evidence type="ECO:0000256" key="4">
    <source>
        <dbReference type="ARBA" id="ARBA00023270"/>
    </source>
</evidence>
<dbReference type="HAMAP" id="MF_00114">
    <property type="entry name" value="DeoC_type1"/>
    <property type="match status" value="1"/>
</dbReference>
<feature type="active site" description="Proton donor/acceptor" evidence="7">
    <location>
        <position position="198"/>
    </location>
</feature>